<dbReference type="EMBL" id="QZAA01000160">
    <property type="protein sequence ID" value="RQD75423.1"/>
    <property type="molecule type" value="Genomic_DNA"/>
</dbReference>
<dbReference type="PANTHER" id="PTHR42924:SF3">
    <property type="entry name" value="POLYMERASE_HISTIDINOL PHOSPHATASE N-TERMINAL DOMAIN-CONTAINING PROTEIN"/>
    <property type="match status" value="1"/>
</dbReference>
<dbReference type="InterPro" id="IPR004013">
    <property type="entry name" value="PHP_dom"/>
</dbReference>
<gene>
    <name evidence="2" type="ORF">D5R97_06115</name>
</gene>
<dbReference type="GO" id="GO:0035312">
    <property type="term" value="F:5'-3' DNA exonuclease activity"/>
    <property type="evidence" value="ECO:0007669"/>
    <property type="project" value="TreeGrafter"/>
</dbReference>
<dbReference type="GO" id="GO:0004534">
    <property type="term" value="F:5'-3' RNA exonuclease activity"/>
    <property type="evidence" value="ECO:0007669"/>
    <property type="project" value="TreeGrafter"/>
</dbReference>
<dbReference type="CDD" id="cd07438">
    <property type="entry name" value="PHP_HisPPase_AMP"/>
    <property type="match status" value="1"/>
</dbReference>
<dbReference type="AlphaFoldDB" id="A0A424YDB7"/>
<dbReference type="Gene3D" id="1.10.150.650">
    <property type="match status" value="1"/>
</dbReference>
<reference evidence="2 3" key="1">
    <citation type="submission" date="2018-08" db="EMBL/GenBank/DDBJ databases">
        <title>The metabolism and importance of syntrophic acetate oxidation coupled to methane or sulfide production in haloalkaline environments.</title>
        <authorList>
            <person name="Timmers P.H.A."/>
            <person name="Vavourakis C.D."/>
            <person name="Sorokin D.Y."/>
            <person name="Sinninghe Damste J.S."/>
            <person name="Muyzer G."/>
            <person name="Stams A.J.M."/>
            <person name="Plugge C.M."/>
        </authorList>
    </citation>
    <scope>NUCLEOTIDE SEQUENCE [LARGE SCALE GENOMIC DNA]</scope>
    <source>
        <strain evidence="2">MSAO_Bac1</strain>
    </source>
</reference>
<sequence length="283" mass="31564">MDADLHIHTSVSDGCLTPAEAVRVAQSINLKAIAITDHDTMDGVEEALEEGKKLNIEVIPGVELSTDYGRKEVHLLGYYVNSSHKNFHTLLERLKESRHKRVTNIVKKLNGLGCKVDVREVMKLAGENGAVGRPHIARVLTEKGYVKDVQDAFDKFIGINAPAYVERYKLIPHDVIKMVIKAGGVPVLAHPGLIKDDDLIMQLIKEGLKGIEVYHPEHSYEDERKYQTLAFSHKLLITGGSDCHGIDRMTGSEMGSVTIPMYHVERLKEVAKQIKEKDMKKGI</sequence>
<feature type="domain" description="Polymerase/histidinol phosphatase N-terminal" evidence="1">
    <location>
        <begin position="3"/>
        <end position="68"/>
    </location>
</feature>
<evidence type="ECO:0000313" key="2">
    <source>
        <dbReference type="EMBL" id="RQD75423.1"/>
    </source>
</evidence>
<evidence type="ECO:0000313" key="3">
    <source>
        <dbReference type="Proteomes" id="UP000285138"/>
    </source>
</evidence>
<dbReference type="SUPFAM" id="SSF89550">
    <property type="entry name" value="PHP domain-like"/>
    <property type="match status" value="1"/>
</dbReference>
<accession>A0A424YDB7</accession>
<dbReference type="SMART" id="SM00481">
    <property type="entry name" value="POLIIIAc"/>
    <property type="match status" value="1"/>
</dbReference>
<dbReference type="InterPro" id="IPR003141">
    <property type="entry name" value="Pol/His_phosphatase_N"/>
</dbReference>
<name>A0A424YDB7_9FIRM</name>
<protein>
    <submittedName>
        <fullName evidence="2">PHP domain-containing protein</fullName>
    </submittedName>
</protein>
<dbReference type="InterPro" id="IPR052018">
    <property type="entry name" value="PHP_domain"/>
</dbReference>
<comment type="caution">
    <text evidence="2">The sequence shown here is derived from an EMBL/GenBank/DDBJ whole genome shotgun (WGS) entry which is preliminary data.</text>
</comment>
<dbReference type="Pfam" id="PF02811">
    <property type="entry name" value="PHP"/>
    <property type="match status" value="1"/>
</dbReference>
<dbReference type="InterPro" id="IPR016195">
    <property type="entry name" value="Pol/histidinol_Pase-like"/>
</dbReference>
<dbReference type="PANTHER" id="PTHR42924">
    <property type="entry name" value="EXONUCLEASE"/>
    <property type="match status" value="1"/>
</dbReference>
<organism evidence="2 3">
    <name type="scientific">Candidatus Syntrophonatronum acetioxidans</name>
    <dbReference type="NCBI Taxonomy" id="1795816"/>
    <lineage>
        <taxon>Bacteria</taxon>
        <taxon>Bacillati</taxon>
        <taxon>Bacillota</taxon>
        <taxon>Clostridia</taxon>
        <taxon>Eubacteriales</taxon>
        <taxon>Syntrophomonadaceae</taxon>
        <taxon>Candidatus Syntrophonatronum</taxon>
    </lineage>
</organism>
<evidence type="ECO:0000259" key="1">
    <source>
        <dbReference type="SMART" id="SM00481"/>
    </source>
</evidence>
<proteinExistence type="predicted"/>
<dbReference type="Gene3D" id="3.20.20.140">
    <property type="entry name" value="Metal-dependent hydrolases"/>
    <property type="match status" value="1"/>
</dbReference>
<dbReference type="Proteomes" id="UP000285138">
    <property type="component" value="Unassembled WGS sequence"/>
</dbReference>